<feature type="compositionally biased region" description="Basic and acidic residues" evidence="8">
    <location>
        <begin position="210"/>
        <end position="225"/>
    </location>
</feature>
<keyword evidence="11" id="KW-1185">Reference proteome</keyword>
<evidence type="ECO:0000256" key="1">
    <source>
        <dbReference type="ARBA" id="ARBA00008226"/>
    </source>
</evidence>
<evidence type="ECO:0000259" key="9">
    <source>
        <dbReference type="PROSITE" id="PS50862"/>
    </source>
</evidence>
<dbReference type="FunFam" id="3.30.930.10:FF:000016">
    <property type="entry name" value="Asparagine--tRNA ligase"/>
    <property type="match status" value="1"/>
</dbReference>
<evidence type="ECO:0000256" key="2">
    <source>
        <dbReference type="ARBA" id="ARBA00012816"/>
    </source>
</evidence>
<keyword evidence="7" id="KW-0030">Aminoacyl-tRNA synthetase</keyword>
<dbReference type="InterPro" id="IPR012340">
    <property type="entry name" value="NA-bd_OB-fold"/>
</dbReference>
<evidence type="ECO:0000256" key="4">
    <source>
        <dbReference type="ARBA" id="ARBA00022741"/>
    </source>
</evidence>
<dbReference type="PRINTS" id="PR01042">
    <property type="entry name" value="TRNASYNTHASP"/>
</dbReference>
<dbReference type="Proteomes" id="UP001209878">
    <property type="component" value="Unassembled WGS sequence"/>
</dbReference>
<evidence type="ECO:0000256" key="5">
    <source>
        <dbReference type="ARBA" id="ARBA00022840"/>
    </source>
</evidence>
<evidence type="ECO:0000256" key="7">
    <source>
        <dbReference type="ARBA" id="ARBA00023146"/>
    </source>
</evidence>
<dbReference type="NCBIfam" id="TIGR00457">
    <property type="entry name" value="asnS"/>
    <property type="match status" value="1"/>
</dbReference>
<dbReference type="EMBL" id="JAODUO010000251">
    <property type="protein sequence ID" value="KAK2184824.1"/>
    <property type="molecule type" value="Genomic_DNA"/>
</dbReference>
<dbReference type="PANTHER" id="PTHR22594">
    <property type="entry name" value="ASPARTYL/LYSYL-TRNA SYNTHETASE"/>
    <property type="match status" value="1"/>
</dbReference>
<dbReference type="InterPro" id="IPR004364">
    <property type="entry name" value="Aa-tRNA-synt_II"/>
</dbReference>
<evidence type="ECO:0000256" key="6">
    <source>
        <dbReference type="ARBA" id="ARBA00022917"/>
    </source>
</evidence>
<evidence type="ECO:0000256" key="8">
    <source>
        <dbReference type="SAM" id="MobiDB-lite"/>
    </source>
</evidence>
<keyword evidence="6" id="KW-0648">Protein biosynthesis</keyword>
<dbReference type="Gene3D" id="2.40.50.140">
    <property type="entry name" value="Nucleic acid-binding proteins"/>
    <property type="match status" value="1"/>
</dbReference>
<dbReference type="InterPro" id="IPR004365">
    <property type="entry name" value="NA-bd_OB_tRNA"/>
</dbReference>
<dbReference type="InterPro" id="IPR004522">
    <property type="entry name" value="Asn-tRNA-ligase"/>
</dbReference>
<dbReference type="PANTHER" id="PTHR22594:SF34">
    <property type="entry name" value="ASPARAGINE--TRNA LIGASE, MITOCHONDRIAL-RELATED"/>
    <property type="match status" value="1"/>
</dbReference>
<evidence type="ECO:0000313" key="11">
    <source>
        <dbReference type="Proteomes" id="UP001209878"/>
    </source>
</evidence>
<dbReference type="InterPro" id="IPR045864">
    <property type="entry name" value="aa-tRNA-synth_II/BPL/LPL"/>
</dbReference>
<evidence type="ECO:0000256" key="3">
    <source>
        <dbReference type="ARBA" id="ARBA00022598"/>
    </source>
</evidence>
<protein>
    <recommendedName>
        <fullName evidence="2">asparagine--tRNA ligase</fullName>
        <ecNumber evidence="2">6.1.1.22</ecNumber>
    </recommendedName>
</protein>
<feature type="domain" description="Aminoacyl-transfer RNA synthetases class-II family profile" evidence="9">
    <location>
        <begin position="162"/>
        <end position="486"/>
    </location>
</feature>
<reference evidence="10" key="1">
    <citation type="journal article" date="2023" name="Mol. Biol. Evol.">
        <title>Third-Generation Sequencing Reveals the Adaptive Role of the Epigenome in Three Deep-Sea Polychaetes.</title>
        <authorList>
            <person name="Perez M."/>
            <person name="Aroh O."/>
            <person name="Sun Y."/>
            <person name="Lan Y."/>
            <person name="Juniper S.K."/>
            <person name="Young C.R."/>
            <person name="Angers B."/>
            <person name="Qian P.Y."/>
        </authorList>
    </citation>
    <scope>NUCLEOTIDE SEQUENCE</scope>
    <source>
        <strain evidence="10">R07B-5</strain>
    </source>
</reference>
<dbReference type="Pfam" id="PF01336">
    <property type="entry name" value="tRNA_anti-codon"/>
    <property type="match status" value="1"/>
</dbReference>
<dbReference type="SUPFAM" id="SSF55681">
    <property type="entry name" value="Class II aaRS and biotin synthetases"/>
    <property type="match status" value="1"/>
</dbReference>
<dbReference type="GO" id="GO:0005739">
    <property type="term" value="C:mitochondrion"/>
    <property type="evidence" value="ECO:0007669"/>
    <property type="project" value="TreeGrafter"/>
</dbReference>
<dbReference type="InterPro" id="IPR006195">
    <property type="entry name" value="aa-tRNA-synth_II"/>
</dbReference>
<proteinExistence type="inferred from homology"/>
<dbReference type="PROSITE" id="PS50862">
    <property type="entry name" value="AA_TRNA_LIGASE_II"/>
    <property type="match status" value="1"/>
</dbReference>
<dbReference type="Pfam" id="PF00152">
    <property type="entry name" value="tRNA-synt_2"/>
    <property type="match status" value="1"/>
</dbReference>
<dbReference type="GO" id="GO:0006421">
    <property type="term" value="P:asparaginyl-tRNA aminoacylation"/>
    <property type="evidence" value="ECO:0007669"/>
    <property type="project" value="InterPro"/>
</dbReference>
<dbReference type="GO" id="GO:0005524">
    <property type="term" value="F:ATP binding"/>
    <property type="evidence" value="ECO:0007669"/>
    <property type="project" value="UniProtKB-KW"/>
</dbReference>
<feature type="region of interest" description="Disordered" evidence="8">
    <location>
        <begin position="202"/>
        <end position="225"/>
    </location>
</feature>
<dbReference type="CDD" id="cd00776">
    <property type="entry name" value="AsxRS_core"/>
    <property type="match status" value="1"/>
</dbReference>
<name>A0AAD9NYK1_RIDPI</name>
<comment type="similarity">
    <text evidence="1">Belongs to the class-II aminoacyl-tRNA synthetase family.</text>
</comment>
<dbReference type="InterPro" id="IPR002312">
    <property type="entry name" value="Asp/Asn-tRNA-synth_IIb"/>
</dbReference>
<dbReference type="AlphaFoldDB" id="A0AAD9NYK1"/>
<keyword evidence="3" id="KW-0436">Ligase</keyword>
<dbReference type="NCBIfam" id="NF003037">
    <property type="entry name" value="PRK03932.1"/>
    <property type="match status" value="1"/>
</dbReference>
<accession>A0AAD9NYK1</accession>
<dbReference type="GO" id="GO:0004816">
    <property type="term" value="F:asparagine-tRNA ligase activity"/>
    <property type="evidence" value="ECO:0007669"/>
    <property type="project" value="UniProtKB-EC"/>
</dbReference>
<sequence length="496" mass="56030">MLQGLTSGLRAFCTKSSVVHRTAGLHIRNKTQNQSIQSLLRSPLETDTPVTVQGWVKSLRQHKDIIFLNINDGSCMSSIQVVAKYGSCPGAASYGSCVRVDGVLTKSSRTEQPVEVKAESVYVYGPCDKVKYPFKTKKRHPPDYLRQFLHLRPRTNMFSSLLRIRSNAKKAICDVLQEMEYCSIDTPILTSNDCEGAGELFQVEPTESSTQERTHGSSEEDSRAGRKEHFFNVPTFLTVSGQLHLEVMISALSKVYTFGPTFRAENSRSRHHLSEFYMLEAEVAFLHNTDQLAEIIESLLKNVTKKLLDSSEEDISWYLQNVAPENHGQVIDNIVNKPFVRMTYSDAVEILTQRNDQFDFKVEWGCDLQKEHERYLVVHCGNVPVVVTDYPAAIKPFYMRANDDGRTVAAMDVLGADVGEICGGSLREERLPILEERLDKMGIKTNYEWYLDLRRFGSSPHGGFGLGFERYLQLLLGIANIKDAIPFPRSTHSCRL</sequence>
<keyword evidence="5" id="KW-0067">ATP-binding</keyword>
<dbReference type="Gene3D" id="3.30.930.10">
    <property type="entry name" value="Bira Bifunctional Protein, Domain 2"/>
    <property type="match status" value="1"/>
</dbReference>
<evidence type="ECO:0000313" key="10">
    <source>
        <dbReference type="EMBL" id="KAK2184824.1"/>
    </source>
</evidence>
<dbReference type="CDD" id="cd04318">
    <property type="entry name" value="EcAsnRS_like_N"/>
    <property type="match status" value="1"/>
</dbReference>
<organism evidence="10 11">
    <name type="scientific">Ridgeia piscesae</name>
    <name type="common">Tubeworm</name>
    <dbReference type="NCBI Taxonomy" id="27915"/>
    <lineage>
        <taxon>Eukaryota</taxon>
        <taxon>Metazoa</taxon>
        <taxon>Spiralia</taxon>
        <taxon>Lophotrochozoa</taxon>
        <taxon>Annelida</taxon>
        <taxon>Polychaeta</taxon>
        <taxon>Sedentaria</taxon>
        <taxon>Canalipalpata</taxon>
        <taxon>Sabellida</taxon>
        <taxon>Siboglinidae</taxon>
        <taxon>Ridgeia</taxon>
    </lineage>
</organism>
<dbReference type="EC" id="6.1.1.22" evidence="2"/>
<keyword evidence="4" id="KW-0547">Nucleotide-binding</keyword>
<dbReference type="SUPFAM" id="SSF50249">
    <property type="entry name" value="Nucleic acid-binding proteins"/>
    <property type="match status" value="1"/>
</dbReference>
<comment type="caution">
    <text evidence="10">The sequence shown here is derived from an EMBL/GenBank/DDBJ whole genome shotgun (WGS) entry which is preliminary data.</text>
</comment>
<dbReference type="GO" id="GO:0003676">
    <property type="term" value="F:nucleic acid binding"/>
    <property type="evidence" value="ECO:0007669"/>
    <property type="project" value="InterPro"/>
</dbReference>
<gene>
    <name evidence="10" type="ORF">NP493_251g01002</name>
</gene>